<sequence length="565" mass="62694">MQSNTFKRSLEGTSDEGGGKRPRNDMQVATAKAQSPVLYNPNRLPIITADKYYDKSGRKGFPVNCLLSDKAVLKAIEKIASMERYRLWPNDFDDKGYVRHDRPPRGHPGLTDTGEIARISQLGRADILLSGDLSPEKIRKYAKSVIFVPSSEVATSAVTPDVDTPDGRLNLISHDTSHLDQGVVVLGHDAVSDSSGGSLGDTMAQSAPAGYTIKCAEMGHGTEMGDGVTHKGSPEAKSLTAIDEDPIQEMLKDDDNTTAARPLAGKMPMATPPDQDIYIVGYESDIHDCPRCGWPAGKPPLQGKTLKNYRDPAEYVPEKRLPGYIPTDEQFSYAPSVAMYERAQQQQPLTNPSSHLSESDRNHIKLRVINARSYQEGSRACQEAHRIVDTLNNCVFRVGEILKAVRDGSATKEWLEEALEDIYQVYGGNPYQSSLHKRNPGVQKMLREVDRCIEWFEWGMPTALEKVSQPSIGPLNAENPGRWVNALEVVERPDDVVENGGFFVMSQNERKQLISSREKSDRWHDVPHGGGQLFTYKRIGPEGDRYVSDEDTPKTYSDSNSVRHI</sequence>
<feature type="region of interest" description="Disordered" evidence="1">
    <location>
        <begin position="542"/>
        <end position="565"/>
    </location>
</feature>
<dbReference type="EMBL" id="KN832872">
    <property type="protein sequence ID" value="KIN04651.1"/>
    <property type="molecule type" value="Genomic_DNA"/>
</dbReference>
<gene>
    <name evidence="2" type="ORF">OIDMADRAFT_177034</name>
</gene>
<feature type="compositionally biased region" description="Polar residues" evidence="1">
    <location>
        <begin position="554"/>
        <end position="565"/>
    </location>
</feature>
<protein>
    <submittedName>
        <fullName evidence="2">Uncharacterized protein</fullName>
    </submittedName>
</protein>
<dbReference type="AlphaFoldDB" id="A0A0C3H8V3"/>
<organism evidence="2 3">
    <name type="scientific">Oidiodendron maius (strain Zn)</name>
    <dbReference type="NCBI Taxonomy" id="913774"/>
    <lineage>
        <taxon>Eukaryota</taxon>
        <taxon>Fungi</taxon>
        <taxon>Dikarya</taxon>
        <taxon>Ascomycota</taxon>
        <taxon>Pezizomycotina</taxon>
        <taxon>Leotiomycetes</taxon>
        <taxon>Leotiomycetes incertae sedis</taxon>
        <taxon>Myxotrichaceae</taxon>
        <taxon>Oidiodendron</taxon>
    </lineage>
</organism>
<evidence type="ECO:0000313" key="3">
    <source>
        <dbReference type="Proteomes" id="UP000054321"/>
    </source>
</evidence>
<evidence type="ECO:0000313" key="2">
    <source>
        <dbReference type="EMBL" id="KIN04651.1"/>
    </source>
</evidence>
<dbReference type="HOGENOM" id="CLU_482405_0_0_1"/>
<reference evidence="3" key="2">
    <citation type="submission" date="2015-01" db="EMBL/GenBank/DDBJ databases">
        <title>Evolutionary Origins and Diversification of the Mycorrhizal Mutualists.</title>
        <authorList>
            <consortium name="DOE Joint Genome Institute"/>
            <consortium name="Mycorrhizal Genomics Consortium"/>
            <person name="Kohler A."/>
            <person name="Kuo A."/>
            <person name="Nagy L.G."/>
            <person name="Floudas D."/>
            <person name="Copeland A."/>
            <person name="Barry K.W."/>
            <person name="Cichocki N."/>
            <person name="Veneault-Fourrey C."/>
            <person name="LaButti K."/>
            <person name="Lindquist E.A."/>
            <person name="Lipzen A."/>
            <person name="Lundell T."/>
            <person name="Morin E."/>
            <person name="Murat C."/>
            <person name="Riley R."/>
            <person name="Ohm R."/>
            <person name="Sun H."/>
            <person name="Tunlid A."/>
            <person name="Henrissat B."/>
            <person name="Grigoriev I.V."/>
            <person name="Hibbett D.S."/>
            <person name="Martin F."/>
        </authorList>
    </citation>
    <scope>NUCLEOTIDE SEQUENCE [LARGE SCALE GENOMIC DNA]</scope>
    <source>
        <strain evidence="3">Zn</strain>
    </source>
</reference>
<dbReference type="InParanoid" id="A0A0C3H8V3"/>
<reference evidence="2 3" key="1">
    <citation type="submission" date="2014-04" db="EMBL/GenBank/DDBJ databases">
        <authorList>
            <consortium name="DOE Joint Genome Institute"/>
            <person name="Kuo A."/>
            <person name="Martino E."/>
            <person name="Perotto S."/>
            <person name="Kohler A."/>
            <person name="Nagy L.G."/>
            <person name="Floudas D."/>
            <person name="Copeland A."/>
            <person name="Barry K.W."/>
            <person name="Cichocki N."/>
            <person name="Veneault-Fourrey C."/>
            <person name="LaButti K."/>
            <person name="Lindquist E.A."/>
            <person name="Lipzen A."/>
            <person name="Lundell T."/>
            <person name="Morin E."/>
            <person name="Murat C."/>
            <person name="Sun H."/>
            <person name="Tunlid A."/>
            <person name="Henrissat B."/>
            <person name="Grigoriev I.V."/>
            <person name="Hibbett D.S."/>
            <person name="Martin F."/>
            <person name="Nordberg H.P."/>
            <person name="Cantor M.N."/>
            <person name="Hua S.X."/>
        </authorList>
    </citation>
    <scope>NUCLEOTIDE SEQUENCE [LARGE SCALE GENOMIC DNA]</scope>
    <source>
        <strain evidence="2 3">Zn</strain>
    </source>
</reference>
<evidence type="ECO:0000256" key="1">
    <source>
        <dbReference type="SAM" id="MobiDB-lite"/>
    </source>
</evidence>
<feature type="region of interest" description="Disordered" evidence="1">
    <location>
        <begin position="1"/>
        <end position="32"/>
    </location>
</feature>
<accession>A0A0C3H8V3</accession>
<name>A0A0C3H8V3_OIDMZ</name>
<proteinExistence type="predicted"/>
<keyword evidence="3" id="KW-1185">Reference proteome</keyword>
<feature type="compositionally biased region" description="Basic and acidic residues" evidence="1">
    <location>
        <begin position="542"/>
        <end position="553"/>
    </location>
</feature>
<dbReference type="Proteomes" id="UP000054321">
    <property type="component" value="Unassembled WGS sequence"/>
</dbReference>